<dbReference type="InterPro" id="IPR013783">
    <property type="entry name" value="Ig-like_fold"/>
</dbReference>
<evidence type="ECO:0000313" key="5">
    <source>
        <dbReference type="Proteomes" id="UP001345963"/>
    </source>
</evidence>
<keyword evidence="1" id="KW-1133">Transmembrane helix</keyword>
<dbReference type="Proteomes" id="UP001345963">
    <property type="component" value="Unassembled WGS sequence"/>
</dbReference>
<proteinExistence type="predicted"/>
<dbReference type="SUPFAM" id="SSF48726">
    <property type="entry name" value="Immunoglobulin"/>
    <property type="match status" value="1"/>
</dbReference>
<dbReference type="Gene3D" id="2.60.40.10">
    <property type="entry name" value="Immunoglobulins"/>
    <property type="match status" value="1"/>
</dbReference>
<evidence type="ECO:0000256" key="1">
    <source>
        <dbReference type="SAM" id="Phobius"/>
    </source>
</evidence>
<organism evidence="4 5">
    <name type="scientific">Ataeniobius toweri</name>
    <dbReference type="NCBI Taxonomy" id="208326"/>
    <lineage>
        <taxon>Eukaryota</taxon>
        <taxon>Metazoa</taxon>
        <taxon>Chordata</taxon>
        <taxon>Craniata</taxon>
        <taxon>Vertebrata</taxon>
        <taxon>Euteleostomi</taxon>
        <taxon>Actinopterygii</taxon>
        <taxon>Neopterygii</taxon>
        <taxon>Teleostei</taxon>
        <taxon>Neoteleostei</taxon>
        <taxon>Acanthomorphata</taxon>
        <taxon>Ovalentaria</taxon>
        <taxon>Atherinomorphae</taxon>
        <taxon>Cyprinodontiformes</taxon>
        <taxon>Goodeidae</taxon>
        <taxon>Ataeniobius</taxon>
    </lineage>
</organism>
<dbReference type="EMBL" id="JAHUTI010069323">
    <property type="protein sequence ID" value="MED6254289.1"/>
    <property type="molecule type" value="Genomic_DNA"/>
</dbReference>
<feature type="signal peptide" evidence="2">
    <location>
        <begin position="1"/>
        <end position="21"/>
    </location>
</feature>
<keyword evidence="1" id="KW-0812">Transmembrane</keyword>
<dbReference type="PANTHER" id="PTHR15193:SF1">
    <property type="entry name" value="CD83 ANTIGEN"/>
    <property type="match status" value="1"/>
</dbReference>
<name>A0ABU7BY21_9TELE</name>
<keyword evidence="5" id="KW-1185">Reference proteome</keyword>
<evidence type="ECO:0000313" key="4">
    <source>
        <dbReference type="EMBL" id="MED6254289.1"/>
    </source>
</evidence>
<dbReference type="InterPro" id="IPR036179">
    <property type="entry name" value="Ig-like_dom_sf"/>
</dbReference>
<protein>
    <recommendedName>
        <fullName evidence="3">Ig-like domain-containing protein</fullName>
    </recommendedName>
</protein>
<sequence length="234" mass="25520">MLTPHLLSLALLLSLTCLASSRSVSEDMVEVSSVSGQSSALECTAKHKPGVRYISVRWYKLESYPSLQRSGLLTRSLPNGTTRWYKDATRQVHLQGESRDIFLPNMTCSDSGVYLCYLAAPVGEQNQDGKVLLTLTDCPAGPTHSPAGSIDSPVRPETPLLADTVLVIFASALLVLALAISFMSYRCLNNTVKGRTPAKKEIFLNGPLKPLQKKDLMLIYTLGPKTSKLNHICV</sequence>
<feature type="transmembrane region" description="Helical" evidence="1">
    <location>
        <begin position="165"/>
        <end position="185"/>
    </location>
</feature>
<gene>
    <name evidence="4" type="ORF">ATANTOWER_022154</name>
</gene>
<comment type="caution">
    <text evidence="4">The sequence shown here is derived from an EMBL/GenBank/DDBJ whole genome shotgun (WGS) entry which is preliminary data.</text>
</comment>
<feature type="domain" description="Ig-like" evidence="3">
    <location>
        <begin position="4"/>
        <end position="134"/>
    </location>
</feature>
<keyword evidence="2" id="KW-0732">Signal</keyword>
<dbReference type="InterPro" id="IPR007110">
    <property type="entry name" value="Ig-like_dom"/>
</dbReference>
<accession>A0ABU7BY21</accession>
<evidence type="ECO:0000256" key="2">
    <source>
        <dbReference type="SAM" id="SignalP"/>
    </source>
</evidence>
<keyword evidence="1" id="KW-0472">Membrane</keyword>
<feature type="chain" id="PRO_5046276101" description="Ig-like domain-containing protein" evidence="2">
    <location>
        <begin position="22"/>
        <end position="234"/>
    </location>
</feature>
<dbReference type="PROSITE" id="PS50835">
    <property type="entry name" value="IG_LIKE"/>
    <property type="match status" value="1"/>
</dbReference>
<evidence type="ECO:0000259" key="3">
    <source>
        <dbReference type="PROSITE" id="PS50835"/>
    </source>
</evidence>
<reference evidence="4 5" key="1">
    <citation type="submission" date="2021-07" db="EMBL/GenBank/DDBJ databases">
        <authorList>
            <person name="Palmer J.M."/>
        </authorList>
    </citation>
    <scope>NUCLEOTIDE SEQUENCE [LARGE SCALE GENOMIC DNA]</scope>
    <source>
        <strain evidence="4 5">AT_MEX2019</strain>
        <tissue evidence="4">Muscle</tissue>
    </source>
</reference>
<dbReference type="PANTHER" id="PTHR15193">
    <property type="entry name" value="CD83 ANTIGEN"/>
    <property type="match status" value="1"/>
</dbReference>